<accession>A0A438E285</accession>
<dbReference type="SUPFAM" id="SSF56219">
    <property type="entry name" value="DNase I-like"/>
    <property type="match status" value="1"/>
</dbReference>
<name>A0A438E285_VITVI</name>
<gene>
    <name evidence="1" type="ORF">CK203_108407</name>
</gene>
<evidence type="ECO:0000313" key="1">
    <source>
        <dbReference type="EMBL" id="RVW41827.1"/>
    </source>
</evidence>
<dbReference type="EMBL" id="QGNW01001426">
    <property type="protein sequence ID" value="RVW41827.1"/>
    <property type="molecule type" value="Genomic_DNA"/>
</dbReference>
<reference evidence="1 2" key="1">
    <citation type="journal article" date="2018" name="PLoS Genet.">
        <title>Population sequencing reveals clonal diversity and ancestral inbreeding in the grapevine cultivar Chardonnay.</title>
        <authorList>
            <person name="Roach M.J."/>
            <person name="Johnson D.L."/>
            <person name="Bohlmann J."/>
            <person name="van Vuuren H.J."/>
            <person name="Jones S.J."/>
            <person name="Pretorius I.S."/>
            <person name="Schmidt S.A."/>
            <person name="Borneman A.R."/>
        </authorList>
    </citation>
    <scope>NUCLEOTIDE SEQUENCE [LARGE SCALE GENOMIC DNA]</scope>
    <source>
        <strain evidence="2">cv. Chardonnay</strain>
        <tissue evidence="1">Leaf</tissue>
    </source>
</reference>
<protein>
    <submittedName>
        <fullName evidence="1">Uncharacterized protein</fullName>
    </submittedName>
</protein>
<comment type="caution">
    <text evidence="1">The sequence shown here is derived from an EMBL/GenBank/DDBJ whole genome shotgun (WGS) entry which is preliminary data.</text>
</comment>
<dbReference type="InterPro" id="IPR036691">
    <property type="entry name" value="Endo/exonu/phosph_ase_sf"/>
</dbReference>
<organism evidence="1 2">
    <name type="scientific">Vitis vinifera</name>
    <name type="common">Grape</name>
    <dbReference type="NCBI Taxonomy" id="29760"/>
    <lineage>
        <taxon>Eukaryota</taxon>
        <taxon>Viridiplantae</taxon>
        <taxon>Streptophyta</taxon>
        <taxon>Embryophyta</taxon>
        <taxon>Tracheophyta</taxon>
        <taxon>Spermatophyta</taxon>
        <taxon>Magnoliopsida</taxon>
        <taxon>eudicotyledons</taxon>
        <taxon>Gunneridae</taxon>
        <taxon>Pentapetalae</taxon>
        <taxon>rosids</taxon>
        <taxon>Vitales</taxon>
        <taxon>Vitaceae</taxon>
        <taxon>Viteae</taxon>
        <taxon>Vitis</taxon>
    </lineage>
</organism>
<evidence type="ECO:0000313" key="2">
    <source>
        <dbReference type="Proteomes" id="UP000288805"/>
    </source>
</evidence>
<dbReference type="Proteomes" id="UP000288805">
    <property type="component" value="Unassembled WGS sequence"/>
</dbReference>
<dbReference type="PANTHER" id="PTHR46890">
    <property type="entry name" value="NON-LTR RETROLELEMENT REVERSE TRANSCRIPTASE-LIKE PROTEIN-RELATED"/>
    <property type="match status" value="1"/>
</dbReference>
<dbReference type="Gene3D" id="3.60.10.10">
    <property type="entry name" value="Endonuclease/exonuclease/phosphatase"/>
    <property type="match status" value="1"/>
</dbReference>
<sequence length="558" mass="63440">MAAMGRWPMRGRSLWLKKVLGGEFVELLQDLEEKGCQWDDSCLARFNKFLGFSMEGFEGDQNSRYNPGVVHSFGVGRFLGWGAVSARGAAGGVVVFWDNRVLELVGDFNVIRFPNERSREGRMSGSMRRFSEVIDELALRDLPFQGGPFTWSGGLNGLSRSRLDRFLISEDWENHFSGEEGFKELLKDWWQDQGIQRGVVRAYQNLLSDLGGWHPSMDSLEFGRSGVEEATRLEEMFFVEEVFLALSELNGDKALGPDGFSLAFWQFCWDFVKDEIMGFFKDFFEGKIVKSLNTTFLVLVPKKGGANDLCDFRPISLVGGLYKLLAKVLANRLKKWELFLPLIWGSPLGASHKSVVVWDSVEERMWKRLALWKRQFILREGESLPYGALWDFLWGGGALEKRPHLVKSFNDWEVEGGGKAPFDLARKEANRWCGGQSGVGKWSKNEIFSVKSLYSLDPSCAVPFVEYHVGALVFLQRGDNKSHPCALPKMRVLWDLVFSLFGVNWVLPLTVRDTLLGWFASFVDKKCGKTWREGSSLFILDGLEERNRIVFDNEVLSI</sequence>
<dbReference type="AlphaFoldDB" id="A0A438E285"/>
<proteinExistence type="predicted"/>
<dbReference type="PANTHER" id="PTHR46890:SF48">
    <property type="entry name" value="RNA-DIRECTED DNA POLYMERASE"/>
    <property type="match status" value="1"/>
</dbReference>
<dbReference type="InterPro" id="IPR052343">
    <property type="entry name" value="Retrotransposon-Effector_Assoc"/>
</dbReference>